<gene>
    <name evidence="1" type="ORF">GUJ93_ZPchr0006g41086</name>
</gene>
<protein>
    <submittedName>
        <fullName evidence="1">Uncharacterized protein</fullName>
    </submittedName>
</protein>
<keyword evidence="2" id="KW-1185">Reference proteome</keyword>
<organism evidence="1 2">
    <name type="scientific">Zizania palustris</name>
    <name type="common">Northern wild rice</name>
    <dbReference type="NCBI Taxonomy" id="103762"/>
    <lineage>
        <taxon>Eukaryota</taxon>
        <taxon>Viridiplantae</taxon>
        <taxon>Streptophyta</taxon>
        <taxon>Embryophyta</taxon>
        <taxon>Tracheophyta</taxon>
        <taxon>Spermatophyta</taxon>
        <taxon>Magnoliopsida</taxon>
        <taxon>Liliopsida</taxon>
        <taxon>Poales</taxon>
        <taxon>Poaceae</taxon>
        <taxon>BOP clade</taxon>
        <taxon>Oryzoideae</taxon>
        <taxon>Oryzeae</taxon>
        <taxon>Zizaniinae</taxon>
        <taxon>Zizania</taxon>
    </lineage>
</organism>
<name>A0A8J5S8S0_ZIZPA</name>
<proteinExistence type="predicted"/>
<dbReference type="AlphaFoldDB" id="A0A8J5S8S0"/>
<evidence type="ECO:0000313" key="1">
    <source>
        <dbReference type="EMBL" id="KAG8070610.1"/>
    </source>
</evidence>
<accession>A0A8J5S8S0</accession>
<reference evidence="1" key="1">
    <citation type="journal article" date="2021" name="bioRxiv">
        <title>Whole Genome Assembly and Annotation of Northern Wild Rice, Zizania palustris L., Supports a Whole Genome Duplication in the Zizania Genus.</title>
        <authorList>
            <person name="Haas M."/>
            <person name="Kono T."/>
            <person name="Macchietto M."/>
            <person name="Millas R."/>
            <person name="McGilp L."/>
            <person name="Shao M."/>
            <person name="Duquette J."/>
            <person name="Hirsch C.N."/>
            <person name="Kimball J."/>
        </authorList>
    </citation>
    <scope>NUCLEOTIDE SEQUENCE</scope>
    <source>
        <tissue evidence="1">Fresh leaf tissue</tissue>
    </source>
</reference>
<evidence type="ECO:0000313" key="2">
    <source>
        <dbReference type="Proteomes" id="UP000729402"/>
    </source>
</evidence>
<reference evidence="1" key="2">
    <citation type="submission" date="2021-02" db="EMBL/GenBank/DDBJ databases">
        <authorList>
            <person name="Kimball J.A."/>
            <person name="Haas M.W."/>
            <person name="Macchietto M."/>
            <person name="Kono T."/>
            <person name="Duquette J."/>
            <person name="Shao M."/>
        </authorList>
    </citation>
    <scope>NUCLEOTIDE SEQUENCE</scope>
    <source>
        <tissue evidence="1">Fresh leaf tissue</tissue>
    </source>
</reference>
<dbReference type="Proteomes" id="UP000729402">
    <property type="component" value="Unassembled WGS sequence"/>
</dbReference>
<dbReference type="EMBL" id="JAAALK010000283">
    <property type="protein sequence ID" value="KAG8070610.1"/>
    <property type="molecule type" value="Genomic_DNA"/>
</dbReference>
<dbReference type="OrthoDB" id="785997at2759"/>
<comment type="caution">
    <text evidence="1">The sequence shown here is derived from an EMBL/GenBank/DDBJ whole genome shotgun (WGS) entry which is preliminary data.</text>
</comment>
<sequence length="79" mass="8989">MCSASVYFLMGDMEQQHKKAVDFYRNSLDLYKRALRAYTSCPAAVRLGIAFAGTNLASQIKLDKLFNVFCSWTLKILML</sequence>